<keyword evidence="4" id="KW-1185">Reference proteome</keyword>
<dbReference type="InterPro" id="IPR004108">
    <property type="entry name" value="Fe_hydrogenase_lsu_C"/>
</dbReference>
<dbReference type="SUPFAM" id="SSF53920">
    <property type="entry name" value="Fe-only hydrogenase"/>
    <property type="match status" value="1"/>
</dbReference>
<dbReference type="InterPro" id="IPR050340">
    <property type="entry name" value="Cytosolic_Fe-S_CAF"/>
</dbReference>
<dbReference type="Proteomes" id="UP001281410">
    <property type="component" value="Unassembled WGS sequence"/>
</dbReference>
<evidence type="ECO:0000259" key="2">
    <source>
        <dbReference type="Pfam" id="PF02906"/>
    </source>
</evidence>
<comment type="caution">
    <text evidence="3">The sequence shown here is derived from an EMBL/GenBank/DDBJ whole genome shotgun (WGS) entry which is preliminary data.</text>
</comment>
<proteinExistence type="inferred from homology"/>
<dbReference type="AlphaFoldDB" id="A0AAE0AIP3"/>
<gene>
    <name evidence="3" type="ORF">Dsin_012786</name>
</gene>
<evidence type="ECO:0000313" key="4">
    <source>
        <dbReference type="Proteomes" id="UP001281410"/>
    </source>
</evidence>
<protein>
    <recommendedName>
        <fullName evidence="2">Iron hydrogenase large subunit C-terminal domain-containing protein</fullName>
    </recommendedName>
</protein>
<dbReference type="EMBL" id="JANJYJ010000004">
    <property type="protein sequence ID" value="KAK3218816.1"/>
    <property type="molecule type" value="Genomic_DNA"/>
</dbReference>
<dbReference type="PANTHER" id="PTHR11615">
    <property type="entry name" value="NITRATE, FORMATE, IRON DEHYDROGENASE"/>
    <property type="match status" value="1"/>
</dbReference>
<dbReference type="InterPro" id="IPR009016">
    <property type="entry name" value="Fe_hydrogenase"/>
</dbReference>
<dbReference type="Pfam" id="PF02906">
    <property type="entry name" value="Fe_hyd_lg_C"/>
    <property type="match status" value="1"/>
</dbReference>
<sequence>MSEKFSPTLRIGDLNDFTAPSQNCVVSLKKATFKNPDKPQKRSRECGYCFALTTIKSFSCCSFWALSASGWICYAEKQLGSYILPYISFVKSPQQTVGATIKLHLCHKLGFRSDEIYNVTVMPCYDKKFEASRDDFVFQVETQEETCQNEGLKITEVDSVLTAGEVLDLIQFKETHFKGLEESPLDRMFTNVDKE</sequence>
<feature type="domain" description="Iron hydrogenase large subunit C-terminal" evidence="2">
    <location>
        <begin position="69"/>
        <end position="191"/>
    </location>
</feature>
<accession>A0AAE0AIP3</accession>
<evidence type="ECO:0000256" key="1">
    <source>
        <dbReference type="ARBA" id="ARBA00006596"/>
    </source>
</evidence>
<reference evidence="3" key="1">
    <citation type="journal article" date="2023" name="Plant J.">
        <title>Genome sequences and population genomics provide insights into the demographic history, inbreeding, and mutation load of two 'living fossil' tree species of Dipteronia.</title>
        <authorList>
            <person name="Feng Y."/>
            <person name="Comes H.P."/>
            <person name="Chen J."/>
            <person name="Zhu S."/>
            <person name="Lu R."/>
            <person name="Zhang X."/>
            <person name="Li P."/>
            <person name="Qiu J."/>
            <person name="Olsen K.M."/>
            <person name="Qiu Y."/>
        </authorList>
    </citation>
    <scope>NUCLEOTIDE SEQUENCE</scope>
    <source>
        <strain evidence="3">NBL</strain>
    </source>
</reference>
<evidence type="ECO:0000313" key="3">
    <source>
        <dbReference type="EMBL" id="KAK3218816.1"/>
    </source>
</evidence>
<name>A0AAE0AIP3_9ROSI</name>
<comment type="similarity">
    <text evidence="1">Belongs to the NARF family.</text>
</comment>
<dbReference type="Gene3D" id="3.40.50.1780">
    <property type="match status" value="1"/>
</dbReference>
<organism evidence="3 4">
    <name type="scientific">Dipteronia sinensis</name>
    <dbReference type="NCBI Taxonomy" id="43782"/>
    <lineage>
        <taxon>Eukaryota</taxon>
        <taxon>Viridiplantae</taxon>
        <taxon>Streptophyta</taxon>
        <taxon>Embryophyta</taxon>
        <taxon>Tracheophyta</taxon>
        <taxon>Spermatophyta</taxon>
        <taxon>Magnoliopsida</taxon>
        <taxon>eudicotyledons</taxon>
        <taxon>Gunneridae</taxon>
        <taxon>Pentapetalae</taxon>
        <taxon>rosids</taxon>
        <taxon>malvids</taxon>
        <taxon>Sapindales</taxon>
        <taxon>Sapindaceae</taxon>
        <taxon>Hippocastanoideae</taxon>
        <taxon>Acereae</taxon>
        <taxon>Dipteronia</taxon>
    </lineage>
</organism>